<evidence type="ECO:0000259" key="15">
    <source>
        <dbReference type="Pfam" id="PF01726"/>
    </source>
</evidence>
<dbReference type="Proteomes" id="UP000176317">
    <property type="component" value="Unassembled WGS sequence"/>
</dbReference>
<dbReference type="GO" id="GO:0006260">
    <property type="term" value="P:DNA replication"/>
    <property type="evidence" value="ECO:0007669"/>
    <property type="project" value="UniProtKB-UniRule"/>
</dbReference>
<dbReference type="InterPro" id="IPR006200">
    <property type="entry name" value="LexA"/>
</dbReference>
<dbReference type="GO" id="GO:0006281">
    <property type="term" value="P:DNA repair"/>
    <property type="evidence" value="ECO:0007669"/>
    <property type="project" value="UniProtKB-UniRule"/>
</dbReference>
<sequence length="206" mass="22955">MTIILYRRQKEILNFLNKYINKYGHAPTLGEIAKKIGVKSLATVHEHLQTLEKKGLIKKTSGLVRSIELIDKGISNVVKGIELPLAGFIAAGSPIEPYTDPNATFAISQNLVNAKKKSYVLQVKGESMIEDGILDGDFVVVEETDEARNGDIVVAMVENGIVTLKRFFKEKDRVRLEPANSSMQPIYAKNVTIQGKVKTVIRRYQN</sequence>
<dbReference type="GO" id="GO:0004252">
    <property type="term" value="F:serine-type endopeptidase activity"/>
    <property type="evidence" value="ECO:0007669"/>
    <property type="project" value="UniProtKB-UniRule"/>
</dbReference>
<evidence type="ECO:0000256" key="12">
    <source>
        <dbReference type="HAMAP-Rule" id="MF_00015"/>
    </source>
</evidence>
<feature type="site" description="Cleavage; by autolysis" evidence="12">
    <location>
        <begin position="91"/>
        <end position="92"/>
    </location>
</feature>
<organism evidence="16 17">
    <name type="scientific">Candidatus Curtissbacteria bacterium RBG_13_35_7</name>
    <dbReference type="NCBI Taxonomy" id="1797705"/>
    <lineage>
        <taxon>Bacteria</taxon>
        <taxon>Candidatus Curtissiibacteriota</taxon>
    </lineage>
</organism>
<evidence type="ECO:0000256" key="7">
    <source>
        <dbReference type="ARBA" id="ARBA00023015"/>
    </source>
</evidence>
<comment type="function">
    <text evidence="12">Represses a number of genes involved in the response to DNA damage (SOS response), including recA and lexA. In the presence of single-stranded DNA, RecA interacts with LexA causing an autocatalytic cleavage which disrupts the DNA-binding part of LexA, leading to derepression of the SOS regulon and eventually DNA repair.</text>
</comment>
<comment type="catalytic activity">
    <reaction evidence="12">
        <text>Hydrolysis of Ala-|-Gly bond in repressor LexA.</text>
        <dbReference type="EC" id="3.4.21.88"/>
    </reaction>
</comment>
<evidence type="ECO:0000256" key="10">
    <source>
        <dbReference type="ARBA" id="ARBA00023204"/>
    </source>
</evidence>
<dbReference type="InterPro" id="IPR036286">
    <property type="entry name" value="LexA/Signal_pep-like_sf"/>
</dbReference>
<evidence type="ECO:0000256" key="9">
    <source>
        <dbReference type="ARBA" id="ARBA00023163"/>
    </source>
</evidence>
<dbReference type="EC" id="3.4.21.88" evidence="12"/>
<keyword evidence="2 12" id="KW-0678">Repressor</keyword>
<dbReference type="Gene3D" id="2.10.109.10">
    <property type="entry name" value="Umud Fragment, subunit A"/>
    <property type="match status" value="1"/>
</dbReference>
<keyword evidence="7 12" id="KW-0805">Transcription regulation</keyword>
<dbReference type="SUPFAM" id="SSF46785">
    <property type="entry name" value="Winged helix' DNA-binding domain"/>
    <property type="match status" value="1"/>
</dbReference>
<dbReference type="EMBL" id="MFAT01000011">
    <property type="protein sequence ID" value="OGD86939.1"/>
    <property type="molecule type" value="Genomic_DNA"/>
</dbReference>
<protein>
    <recommendedName>
        <fullName evidence="12">LexA repressor</fullName>
        <ecNumber evidence="12">3.4.21.88</ecNumber>
    </recommendedName>
</protein>
<dbReference type="GO" id="GO:0045892">
    <property type="term" value="P:negative regulation of DNA-templated transcription"/>
    <property type="evidence" value="ECO:0007669"/>
    <property type="project" value="UniProtKB-UniRule"/>
</dbReference>
<feature type="active site" description="For autocatalytic cleavage activity" evidence="12">
    <location>
        <position position="127"/>
    </location>
</feature>
<keyword evidence="5 12" id="KW-0378">Hydrolase</keyword>
<evidence type="ECO:0000256" key="4">
    <source>
        <dbReference type="ARBA" id="ARBA00022763"/>
    </source>
</evidence>
<keyword evidence="3 12" id="KW-0235">DNA replication</keyword>
<keyword evidence="8 12" id="KW-0238">DNA-binding</keyword>
<dbReference type="Pfam" id="PF01726">
    <property type="entry name" value="LexA_DNA_bind"/>
    <property type="match status" value="1"/>
</dbReference>
<evidence type="ECO:0000256" key="8">
    <source>
        <dbReference type="ARBA" id="ARBA00023125"/>
    </source>
</evidence>
<keyword evidence="9 12" id="KW-0804">Transcription</keyword>
<dbReference type="CDD" id="cd06529">
    <property type="entry name" value="S24_LexA-like"/>
    <property type="match status" value="1"/>
</dbReference>
<name>A0A1F5G527_9BACT</name>
<dbReference type="AlphaFoldDB" id="A0A1F5G527"/>
<dbReference type="PANTHER" id="PTHR33516">
    <property type="entry name" value="LEXA REPRESSOR"/>
    <property type="match status" value="1"/>
</dbReference>
<feature type="domain" description="Peptidase S24/S26A/S26B/S26C" evidence="14">
    <location>
        <begin position="84"/>
        <end position="197"/>
    </location>
</feature>
<evidence type="ECO:0000256" key="5">
    <source>
        <dbReference type="ARBA" id="ARBA00022801"/>
    </source>
</evidence>
<comment type="similarity">
    <text evidence="1 12 13">Belongs to the peptidase S24 family.</text>
</comment>
<dbReference type="InterPro" id="IPR039418">
    <property type="entry name" value="LexA-like"/>
</dbReference>
<dbReference type="GO" id="GO:0006508">
    <property type="term" value="P:proteolysis"/>
    <property type="evidence" value="ECO:0007669"/>
    <property type="project" value="InterPro"/>
</dbReference>
<evidence type="ECO:0000256" key="6">
    <source>
        <dbReference type="ARBA" id="ARBA00022813"/>
    </source>
</evidence>
<dbReference type="GO" id="GO:0009432">
    <property type="term" value="P:SOS response"/>
    <property type="evidence" value="ECO:0007669"/>
    <property type="project" value="UniProtKB-UniRule"/>
</dbReference>
<keyword evidence="11 12" id="KW-0742">SOS response</keyword>
<dbReference type="GO" id="GO:0003677">
    <property type="term" value="F:DNA binding"/>
    <property type="evidence" value="ECO:0007669"/>
    <property type="project" value="UniProtKB-UniRule"/>
</dbReference>
<dbReference type="Gene3D" id="1.10.10.10">
    <property type="entry name" value="Winged helix-like DNA-binding domain superfamily/Winged helix DNA-binding domain"/>
    <property type="match status" value="1"/>
</dbReference>
<dbReference type="HAMAP" id="MF_00015">
    <property type="entry name" value="LexA"/>
    <property type="match status" value="1"/>
</dbReference>
<reference evidence="16 17" key="1">
    <citation type="journal article" date="2016" name="Nat. Commun.">
        <title>Thousands of microbial genomes shed light on interconnected biogeochemical processes in an aquifer system.</title>
        <authorList>
            <person name="Anantharaman K."/>
            <person name="Brown C.T."/>
            <person name="Hug L.A."/>
            <person name="Sharon I."/>
            <person name="Castelle C.J."/>
            <person name="Probst A.J."/>
            <person name="Thomas B.C."/>
            <person name="Singh A."/>
            <person name="Wilkins M.J."/>
            <person name="Karaoz U."/>
            <person name="Brodie E.L."/>
            <person name="Williams K.H."/>
            <person name="Hubbard S.S."/>
            <person name="Banfield J.F."/>
        </authorList>
    </citation>
    <scope>NUCLEOTIDE SEQUENCE [LARGE SCALE GENOMIC DNA]</scope>
</reference>
<dbReference type="InterPro" id="IPR050077">
    <property type="entry name" value="LexA_repressor"/>
</dbReference>
<dbReference type="InterPro" id="IPR006199">
    <property type="entry name" value="LexA_DNA-bd_dom"/>
</dbReference>
<evidence type="ECO:0000256" key="1">
    <source>
        <dbReference type="ARBA" id="ARBA00007484"/>
    </source>
</evidence>
<evidence type="ECO:0000256" key="2">
    <source>
        <dbReference type="ARBA" id="ARBA00022491"/>
    </source>
</evidence>
<comment type="subunit">
    <text evidence="12">Homodimer.</text>
</comment>
<evidence type="ECO:0000313" key="17">
    <source>
        <dbReference type="Proteomes" id="UP000176317"/>
    </source>
</evidence>
<dbReference type="InterPro" id="IPR036390">
    <property type="entry name" value="WH_DNA-bd_sf"/>
</dbReference>
<dbReference type="InterPro" id="IPR015927">
    <property type="entry name" value="Peptidase_S24_S26A/B/C"/>
</dbReference>
<proteinExistence type="inferred from homology"/>
<gene>
    <name evidence="12" type="primary">lexA</name>
    <name evidence="16" type="ORF">A2164_01885</name>
</gene>
<dbReference type="Pfam" id="PF00717">
    <property type="entry name" value="Peptidase_S24"/>
    <property type="match status" value="1"/>
</dbReference>
<feature type="domain" description="LexA repressor DNA-binding" evidence="15">
    <location>
        <begin position="5"/>
        <end position="65"/>
    </location>
</feature>
<dbReference type="InterPro" id="IPR036388">
    <property type="entry name" value="WH-like_DNA-bd_sf"/>
</dbReference>
<dbReference type="PRINTS" id="PR00726">
    <property type="entry name" value="LEXASERPTASE"/>
</dbReference>
<keyword evidence="10 12" id="KW-0234">DNA repair</keyword>
<keyword evidence="6 12" id="KW-0068">Autocatalytic cleavage</keyword>
<evidence type="ECO:0000259" key="14">
    <source>
        <dbReference type="Pfam" id="PF00717"/>
    </source>
</evidence>
<feature type="DNA-binding region" description="H-T-H motif" evidence="12">
    <location>
        <begin position="29"/>
        <end position="49"/>
    </location>
</feature>
<keyword evidence="4 12" id="KW-0227">DNA damage</keyword>
<dbReference type="FunFam" id="2.10.109.10:FF:000001">
    <property type="entry name" value="LexA repressor"/>
    <property type="match status" value="1"/>
</dbReference>
<evidence type="ECO:0000256" key="3">
    <source>
        <dbReference type="ARBA" id="ARBA00022705"/>
    </source>
</evidence>
<dbReference type="NCBIfam" id="TIGR00498">
    <property type="entry name" value="lexA"/>
    <property type="match status" value="1"/>
</dbReference>
<accession>A0A1F5G527</accession>
<feature type="active site" description="For autocatalytic cleavage activity" evidence="12">
    <location>
        <position position="165"/>
    </location>
</feature>
<evidence type="ECO:0000313" key="16">
    <source>
        <dbReference type="EMBL" id="OGD86939.1"/>
    </source>
</evidence>
<evidence type="ECO:0000256" key="13">
    <source>
        <dbReference type="RuleBase" id="RU003991"/>
    </source>
</evidence>
<evidence type="ECO:0000256" key="11">
    <source>
        <dbReference type="ARBA" id="ARBA00023236"/>
    </source>
</evidence>
<dbReference type="SUPFAM" id="SSF51306">
    <property type="entry name" value="LexA/Signal peptidase"/>
    <property type="match status" value="1"/>
</dbReference>
<comment type="caution">
    <text evidence="16">The sequence shown here is derived from an EMBL/GenBank/DDBJ whole genome shotgun (WGS) entry which is preliminary data.</text>
</comment>
<dbReference type="InterPro" id="IPR006197">
    <property type="entry name" value="Peptidase_S24_LexA"/>
</dbReference>
<dbReference type="PANTHER" id="PTHR33516:SF2">
    <property type="entry name" value="LEXA REPRESSOR-RELATED"/>
    <property type="match status" value="1"/>
</dbReference>